<comment type="caution">
    <text evidence="2">The sequence shown here is derived from an EMBL/GenBank/DDBJ whole genome shotgun (WGS) entry which is preliminary data.</text>
</comment>
<evidence type="ECO:0000313" key="2">
    <source>
        <dbReference type="EMBL" id="GFR45943.1"/>
    </source>
</evidence>
<accession>A0AAD3DQE5</accession>
<dbReference type="SUPFAM" id="SSF52047">
    <property type="entry name" value="RNI-like"/>
    <property type="match status" value="1"/>
</dbReference>
<keyword evidence="3" id="KW-1185">Reference proteome</keyword>
<comment type="subcellular location">
    <subcellularLocation>
        <location evidence="1">Cytoplasm</location>
        <location evidence="1">Cytoskeleton</location>
        <location evidence="1">Cilium axoneme</location>
    </subcellularLocation>
</comment>
<organism evidence="2 3">
    <name type="scientific">Astrephomene gubernaculifera</name>
    <dbReference type="NCBI Taxonomy" id="47775"/>
    <lineage>
        <taxon>Eukaryota</taxon>
        <taxon>Viridiplantae</taxon>
        <taxon>Chlorophyta</taxon>
        <taxon>core chlorophytes</taxon>
        <taxon>Chlorophyceae</taxon>
        <taxon>CS clade</taxon>
        <taxon>Chlamydomonadales</taxon>
        <taxon>Astrephomenaceae</taxon>
        <taxon>Astrephomene</taxon>
    </lineage>
</organism>
<dbReference type="GO" id="GO:0005930">
    <property type="term" value="C:axoneme"/>
    <property type="evidence" value="ECO:0007669"/>
    <property type="project" value="UniProtKB-SubCell"/>
</dbReference>
<feature type="non-terminal residue" evidence="2">
    <location>
        <position position="499"/>
    </location>
</feature>
<dbReference type="PANTHER" id="PTHR12904">
    <property type="match status" value="1"/>
</dbReference>
<proteinExistence type="predicted"/>
<dbReference type="Gene3D" id="3.80.10.10">
    <property type="entry name" value="Ribonuclease Inhibitor"/>
    <property type="match status" value="2"/>
</dbReference>
<evidence type="ECO:0000313" key="3">
    <source>
        <dbReference type="Proteomes" id="UP001054857"/>
    </source>
</evidence>
<dbReference type="EMBL" id="BMAR01000011">
    <property type="protein sequence ID" value="GFR45943.1"/>
    <property type="molecule type" value="Genomic_DNA"/>
</dbReference>
<name>A0AAD3DQE5_9CHLO</name>
<dbReference type="InterPro" id="IPR051341">
    <property type="entry name" value="Zyg-11_UBL_adapter"/>
</dbReference>
<evidence type="ECO:0000256" key="1">
    <source>
        <dbReference type="ARBA" id="ARBA00004430"/>
    </source>
</evidence>
<dbReference type="PANTHER" id="PTHR12904:SF23">
    <property type="entry name" value="PROTEIN ZER-1 HOMOLOG"/>
    <property type="match status" value="1"/>
</dbReference>
<dbReference type="InterPro" id="IPR032675">
    <property type="entry name" value="LRR_dom_sf"/>
</dbReference>
<dbReference type="Proteomes" id="UP001054857">
    <property type="component" value="Unassembled WGS sequence"/>
</dbReference>
<gene>
    <name evidence="2" type="ORF">Agub_g7409</name>
</gene>
<reference evidence="2 3" key="1">
    <citation type="journal article" date="2021" name="Sci. Rep.">
        <title>Genome sequencing of the multicellular alga Astrephomene provides insights into convergent evolution of germ-soma differentiation.</title>
        <authorList>
            <person name="Yamashita S."/>
            <person name="Yamamoto K."/>
            <person name="Matsuzaki R."/>
            <person name="Suzuki S."/>
            <person name="Yamaguchi H."/>
            <person name="Hirooka S."/>
            <person name="Minakuchi Y."/>
            <person name="Miyagishima S."/>
            <person name="Kawachi M."/>
            <person name="Toyoda A."/>
            <person name="Nozaki H."/>
        </authorList>
    </citation>
    <scope>NUCLEOTIDE SEQUENCE [LARGE SCALE GENOMIC DNA]</scope>
    <source>
        <strain evidence="2 3">NIES-4017</strain>
    </source>
</reference>
<dbReference type="AlphaFoldDB" id="A0AAD3DQE5"/>
<sequence length="499" mass="54176">MESTISGQLEFENLPALPTVFHYLDRSSRLVIRQCSKKLLKEHDALAKRLQVAFGSNRPPPNMEQVLSTLKRILDTHCKPSHLLLRSDGQGESDLISILGVVGAPQSLAELRMHECALTPSLVTALIAAAPKLRKLTLSGSSVGNESLAEGFGVLLQALPCIEHCGMYLRDDAPENAWRALAQHSSIHGLEVVFPSRQLQGLSLLTNIQALSMTCSHSNGVKHEYRRCFAALTGLTSLKRITSGDRQSWDYPALPGMSSLVNLRELDVHALWLSSEDLHALPQLTALTSLKAGGVALDAIRDAARRAGSATAARPPDPLHLPVVPWQLPPNLRHLRLRQRQLDLRVLAGMQAPPSLTAAQLNDAVIIILPCSDTAPLDKLAAAVKEAARWLVLPSRFLHLRLEGLHGPVGLHALWPALGCLQQLQQLVVSRARLEEGDLRALGASELGASLQTLTLRSCRVDSSGLSHLLSLPRLRTLQLGVELYITSDPASRELTPAA</sequence>
<protein>
    <submittedName>
        <fullName evidence="2">Uncharacterized protein</fullName>
    </submittedName>
</protein>